<feature type="region of interest" description="Disordered" evidence="1">
    <location>
        <begin position="106"/>
        <end position="131"/>
    </location>
</feature>
<protein>
    <submittedName>
        <fullName evidence="2 4">Uncharacterized protein</fullName>
    </submittedName>
</protein>
<dbReference type="OrthoDB" id="6158878at2759"/>
<evidence type="ECO:0000256" key="1">
    <source>
        <dbReference type="SAM" id="MobiDB-lite"/>
    </source>
</evidence>
<keyword evidence="3" id="KW-1185">Reference proteome</keyword>
<feature type="region of interest" description="Disordered" evidence="1">
    <location>
        <begin position="62"/>
        <end position="93"/>
    </location>
</feature>
<evidence type="ECO:0000313" key="2">
    <source>
        <dbReference type="EMBL" id="VDL85561.1"/>
    </source>
</evidence>
<evidence type="ECO:0000313" key="3">
    <source>
        <dbReference type="Proteomes" id="UP000275846"/>
    </source>
</evidence>
<name>A0A183S865_SCHSO</name>
<reference evidence="2 3" key="2">
    <citation type="submission" date="2018-11" db="EMBL/GenBank/DDBJ databases">
        <authorList>
            <consortium name="Pathogen Informatics"/>
        </authorList>
    </citation>
    <scope>NUCLEOTIDE SEQUENCE [LARGE SCALE GENOMIC DNA]</scope>
    <source>
        <strain evidence="2 3">NST_G2</strain>
    </source>
</reference>
<evidence type="ECO:0000313" key="4">
    <source>
        <dbReference type="WBParaSite" id="SSLN_0000043201-mRNA-1"/>
    </source>
</evidence>
<feature type="compositionally biased region" description="Low complexity" evidence="1">
    <location>
        <begin position="118"/>
        <end position="131"/>
    </location>
</feature>
<dbReference type="AlphaFoldDB" id="A0A183S865"/>
<organism evidence="4">
    <name type="scientific">Schistocephalus solidus</name>
    <name type="common">Tapeworm</name>
    <dbReference type="NCBI Taxonomy" id="70667"/>
    <lineage>
        <taxon>Eukaryota</taxon>
        <taxon>Metazoa</taxon>
        <taxon>Spiralia</taxon>
        <taxon>Lophotrochozoa</taxon>
        <taxon>Platyhelminthes</taxon>
        <taxon>Cestoda</taxon>
        <taxon>Eucestoda</taxon>
        <taxon>Diphyllobothriidea</taxon>
        <taxon>Diphyllobothriidae</taxon>
        <taxon>Schistocephalus</taxon>
    </lineage>
</organism>
<accession>A0A183S865</accession>
<proteinExistence type="predicted"/>
<dbReference type="Proteomes" id="UP000275846">
    <property type="component" value="Unassembled WGS sequence"/>
</dbReference>
<gene>
    <name evidence="2" type="ORF">SSLN_LOCUS413</name>
</gene>
<dbReference type="WBParaSite" id="SSLN_0000043201-mRNA-1">
    <property type="protein sequence ID" value="SSLN_0000043201-mRNA-1"/>
    <property type="gene ID" value="SSLN_0000043201"/>
</dbReference>
<reference evidence="4" key="1">
    <citation type="submission" date="2016-06" db="UniProtKB">
        <authorList>
            <consortium name="WormBaseParasite"/>
        </authorList>
    </citation>
    <scope>IDENTIFICATION</scope>
</reference>
<dbReference type="EMBL" id="UYSU01000280">
    <property type="protein sequence ID" value="VDL85561.1"/>
    <property type="molecule type" value="Genomic_DNA"/>
</dbReference>
<sequence>MNRLSQVETKADLDLLPSLQETIRAMQQLSNVKAPGSDVIPAAIYKHGSSQLMNPLLGAVVPRTDPSGFQGRQHRPSVQEKGEPPTLRQTPRNLTEKIFARILLNRHNGHMNKDSSRKATAVSAASAAPPT</sequence>